<dbReference type="InterPro" id="IPR035102">
    <property type="entry name" value="Phosphomevalonate_kinase"/>
</dbReference>
<dbReference type="Proteomes" id="UP000027920">
    <property type="component" value="Unassembled WGS sequence"/>
</dbReference>
<evidence type="ECO:0000256" key="9">
    <source>
        <dbReference type="ARBA" id="ARBA00022955"/>
    </source>
</evidence>
<evidence type="ECO:0000313" key="15">
    <source>
        <dbReference type="EMBL" id="KEF54063.1"/>
    </source>
</evidence>
<dbReference type="GO" id="GO:0005777">
    <property type="term" value="C:peroxisome"/>
    <property type="evidence" value="ECO:0007669"/>
    <property type="project" value="TreeGrafter"/>
</dbReference>
<organism evidence="15 16">
    <name type="scientific">Exophiala aquamarina CBS 119918</name>
    <dbReference type="NCBI Taxonomy" id="1182545"/>
    <lineage>
        <taxon>Eukaryota</taxon>
        <taxon>Fungi</taxon>
        <taxon>Dikarya</taxon>
        <taxon>Ascomycota</taxon>
        <taxon>Pezizomycotina</taxon>
        <taxon>Eurotiomycetes</taxon>
        <taxon>Chaetothyriomycetidae</taxon>
        <taxon>Chaetothyriales</taxon>
        <taxon>Herpotrichiellaceae</taxon>
        <taxon>Exophiala</taxon>
    </lineage>
</organism>
<feature type="domain" description="GHMP kinase N-terminal" evidence="14">
    <location>
        <begin position="163"/>
        <end position="229"/>
    </location>
</feature>
<dbReference type="PANTHER" id="PTHR31814:SF2">
    <property type="entry name" value="PHOSPHOMEVALONATE KINASE"/>
    <property type="match status" value="1"/>
</dbReference>
<dbReference type="GO" id="GO:0010142">
    <property type="term" value="P:farnesyl diphosphate biosynthetic process, mevalonate pathway"/>
    <property type="evidence" value="ECO:0007669"/>
    <property type="project" value="EnsemblFungi"/>
</dbReference>
<evidence type="ECO:0000256" key="7">
    <source>
        <dbReference type="ARBA" id="ARBA00022777"/>
    </source>
</evidence>
<evidence type="ECO:0000259" key="14">
    <source>
        <dbReference type="Pfam" id="PF00288"/>
    </source>
</evidence>
<dbReference type="RefSeq" id="XP_013256653.1">
    <property type="nucleotide sequence ID" value="XM_013401199.1"/>
</dbReference>
<evidence type="ECO:0000256" key="3">
    <source>
        <dbReference type="ARBA" id="ARBA00012958"/>
    </source>
</evidence>
<dbReference type="OrthoDB" id="10262935at2759"/>
<keyword evidence="7 13" id="KW-0418">Kinase</keyword>
<dbReference type="PIRSF" id="PIRSF017288">
    <property type="entry name" value="PMK_GHMP_euk"/>
    <property type="match status" value="1"/>
</dbReference>
<dbReference type="HOGENOM" id="CLU_022059_1_0_1"/>
<keyword evidence="10 13" id="KW-0443">Lipid metabolism</keyword>
<name>A0A072P465_9EURO</name>
<evidence type="ECO:0000256" key="8">
    <source>
        <dbReference type="ARBA" id="ARBA00022840"/>
    </source>
</evidence>
<comment type="catalytic activity">
    <reaction evidence="12">
        <text>(R)-5-phosphomevalonate + ATP = (R)-5-diphosphomevalonate + ADP</text>
        <dbReference type="Rhea" id="RHEA:16341"/>
        <dbReference type="ChEBI" id="CHEBI:30616"/>
        <dbReference type="ChEBI" id="CHEBI:57557"/>
        <dbReference type="ChEBI" id="CHEBI:58146"/>
        <dbReference type="ChEBI" id="CHEBI:456216"/>
        <dbReference type="EC" id="2.7.4.2"/>
    </reaction>
    <physiologicalReaction direction="left-to-right" evidence="12">
        <dbReference type="Rhea" id="RHEA:16342"/>
    </physiologicalReaction>
</comment>
<evidence type="ECO:0000256" key="4">
    <source>
        <dbReference type="ARBA" id="ARBA00022516"/>
    </source>
</evidence>
<accession>A0A072P465</accession>
<dbReference type="STRING" id="1182545.A0A072P465"/>
<dbReference type="GO" id="GO:0006696">
    <property type="term" value="P:ergosterol biosynthetic process"/>
    <property type="evidence" value="ECO:0007669"/>
    <property type="project" value="EnsemblFungi"/>
</dbReference>
<gene>
    <name evidence="15" type="ORF">A1O9_09858</name>
</gene>
<evidence type="ECO:0000256" key="10">
    <source>
        <dbReference type="ARBA" id="ARBA00023098"/>
    </source>
</evidence>
<keyword evidence="8" id="KW-0067">ATP-binding</keyword>
<dbReference type="GO" id="GO:0004631">
    <property type="term" value="F:phosphomevalonate kinase activity"/>
    <property type="evidence" value="ECO:0007669"/>
    <property type="project" value="UniProtKB-UniRule"/>
</dbReference>
<dbReference type="InterPro" id="IPR016005">
    <property type="entry name" value="Erg8"/>
</dbReference>
<dbReference type="GO" id="GO:0005524">
    <property type="term" value="F:ATP binding"/>
    <property type="evidence" value="ECO:0007669"/>
    <property type="project" value="UniProtKB-UniRule"/>
</dbReference>
<dbReference type="SUPFAM" id="SSF54211">
    <property type="entry name" value="Ribosomal protein S5 domain 2-like"/>
    <property type="match status" value="1"/>
</dbReference>
<evidence type="ECO:0000256" key="13">
    <source>
        <dbReference type="PIRNR" id="PIRNR017288"/>
    </source>
</evidence>
<protein>
    <recommendedName>
        <fullName evidence="3 13">Phosphomevalonate kinase</fullName>
        <ecNumber evidence="3 13">2.7.4.2</ecNumber>
    </recommendedName>
</protein>
<comment type="pathway">
    <text evidence="1 13">Isoprenoid biosynthesis; isopentenyl diphosphate biosynthesis via mevalonate pathway; isopentenyl diphosphate from (R)-mevalonate: step 2/3.</text>
</comment>
<dbReference type="Gene3D" id="3.30.230.10">
    <property type="match status" value="1"/>
</dbReference>
<keyword evidence="16" id="KW-1185">Reference proteome</keyword>
<keyword evidence="6" id="KW-0547">Nucleotide-binding</keyword>
<dbReference type="UniPathway" id="UPA00057">
    <property type="reaction ID" value="UER00099"/>
</dbReference>
<dbReference type="GO" id="GO:0019287">
    <property type="term" value="P:isopentenyl diphosphate biosynthetic process, mevalonate pathway"/>
    <property type="evidence" value="ECO:0007669"/>
    <property type="project" value="UniProtKB-UniRule"/>
</dbReference>
<evidence type="ECO:0000256" key="1">
    <source>
        <dbReference type="ARBA" id="ARBA00005017"/>
    </source>
</evidence>
<keyword evidence="11 13" id="KW-0753">Steroid metabolism</keyword>
<comment type="caution">
    <text evidence="15">The sequence shown here is derived from an EMBL/GenBank/DDBJ whole genome shotgun (WGS) entry which is preliminary data.</text>
</comment>
<evidence type="ECO:0000313" key="16">
    <source>
        <dbReference type="Proteomes" id="UP000027920"/>
    </source>
</evidence>
<evidence type="ECO:0000256" key="2">
    <source>
        <dbReference type="ARBA" id="ARBA00006495"/>
    </source>
</evidence>
<sequence>MSSQSVAVSAPGKVLFAGGFLVLDKKHTGLVFGLDARIHVHIETWLQPHHTVEGGALIQVQSPQFSEAKWLYAVSKVAGERVAVDVSQVQHQAGFTAGLNKFVETTLRYVLTYLSHITKDIYQSLKVTILADDDYYSQSAGSSQPQDARTDFTDFGVKLTEAHKTGLGSSAALVTALVGALLVFYGFDRQGDGEEATHLSRTHNLAQAAHCAAQGKVGSGFDVAAAVFGSCLYQRFSPAILETVGEPASAGFAERLHICVDDLGLENVWDQEVARQAVQVPSSLLLVMCDVDCGSETPGMVRKVLQWRKEQAEASSLLWNALQQGQDDLCRELRRLAENEGMAFDGYHELADIISTIRSLVREMSTASAVPIEPPVITELLDFCTALPGVVGGVAPGAGGYDALALLVKNDVEVVRELQSSLDGWKSQDASGATIGKVRLLGVKQEKQGVRTEGIGRYSGWV</sequence>
<reference evidence="15 16" key="1">
    <citation type="submission" date="2013-03" db="EMBL/GenBank/DDBJ databases">
        <title>The Genome Sequence of Exophiala aquamarina CBS 119918.</title>
        <authorList>
            <consortium name="The Broad Institute Genomics Platform"/>
            <person name="Cuomo C."/>
            <person name="de Hoog S."/>
            <person name="Gorbushina A."/>
            <person name="Walker B."/>
            <person name="Young S.K."/>
            <person name="Zeng Q."/>
            <person name="Gargeya S."/>
            <person name="Fitzgerald M."/>
            <person name="Haas B."/>
            <person name="Abouelleil A."/>
            <person name="Allen A.W."/>
            <person name="Alvarado L."/>
            <person name="Arachchi H.M."/>
            <person name="Berlin A.M."/>
            <person name="Chapman S.B."/>
            <person name="Gainer-Dewar J."/>
            <person name="Goldberg J."/>
            <person name="Griggs A."/>
            <person name="Gujja S."/>
            <person name="Hansen M."/>
            <person name="Howarth C."/>
            <person name="Imamovic A."/>
            <person name="Ireland A."/>
            <person name="Larimer J."/>
            <person name="McCowan C."/>
            <person name="Murphy C."/>
            <person name="Pearson M."/>
            <person name="Poon T.W."/>
            <person name="Priest M."/>
            <person name="Roberts A."/>
            <person name="Saif S."/>
            <person name="Shea T."/>
            <person name="Sisk P."/>
            <person name="Sykes S."/>
            <person name="Wortman J."/>
            <person name="Nusbaum C."/>
            <person name="Birren B."/>
        </authorList>
    </citation>
    <scope>NUCLEOTIDE SEQUENCE [LARGE SCALE GENOMIC DNA]</scope>
    <source>
        <strain evidence="15 16">CBS 119918</strain>
    </source>
</reference>
<dbReference type="EMBL" id="AMGV01000011">
    <property type="protein sequence ID" value="KEF54063.1"/>
    <property type="molecule type" value="Genomic_DNA"/>
</dbReference>
<dbReference type="InterPro" id="IPR014721">
    <property type="entry name" value="Ribsml_uS5_D2-typ_fold_subgr"/>
</dbReference>
<dbReference type="VEuPathDB" id="FungiDB:A1O9_09858"/>
<proteinExistence type="inferred from homology"/>
<evidence type="ECO:0000256" key="12">
    <source>
        <dbReference type="ARBA" id="ARBA00029326"/>
    </source>
</evidence>
<evidence type="ECO:0000256" key="6">
    <source>
        <dbReference type="ARBA" id="ARBA00022741"/>
    </source>
</evidence>
<dbReference type="GeneID" id="25284766"/>
<keyword evidence="4 13" id="KW-0444">Lipid biosynthesis</keyword>
<comment type="similarity">
    <text evidence="2 13">Belongs to the GHMP kinase family. Mevalonate kinase subfamily.</text>
</comment>
<dbReference type="Pfam" id="PF00288">
    <property type="entry name" value="GHMP_kinases_N"/>
    <property type="match status" value="1"/>
</dbReference>
<dbReference type="PANTHER" id="PTHR31814">
    <property type="match status" value="1"/>
</dbReference>
<dbReference type="GO" id="GO:0031388">
    <property type="term" value="P:organic acid phosphorylation"/>
    <property type="evidence" value="ECO:0007669"/>
    <property type="project" value="EnsemblFungi"/>
</dbReference>
<dbReference type="AlphaFoldDB" id="A0A072P465"/>
<dbReference type="InterPro" id="IPR020568">
    <property type="entry name" value="Ribosomal_Su5_D2-typ_SF"/>
</dbReference>
<keyword evidence="9 13" id="KW-0752">Steroid biosynthesis</keyword>
<evidence type="ECO:0000256" key="5">
    <source>
        <dbReference type="ARBA" id="ARBA00022679"/>
    </source>
</evidence>
<dbReference type="EC" id="2.7.4.2" evidence="3 13"/>
<evidence type="ECO:0000256" key="11">
    <source>
        <dbReference type="ARBA" id="ARBA00023221"/>
    </source>
</evidence>
<dbReference type="InterPro" id="IPR006204">
    <property type="entry name" value="GHMP_kinase_N_dom"/>
</dbReference>
<keyword evidence="5 13" id="KW-0808">Transferase</keyword>